<evidence type="ECO:0000313" key="3">
    <source>
        <dbReference type="WBParaSite" id="sdigi.contig111.g4563.t1"/>
    </source>
</evidence>
<feature type="compositionally biased region" description="Basic residues" evidence="1">
    <location>
        <begin position="1"/>
        <end position="10"/>
    </location>
</feature>
<name>A0A915PHB2_9BILA</name>
<keyword evidence="2" id="KW-1185">Reference proteome</keyword>
<reference evidence="3" key="1">
    <citation type="submission" date="2022-11" db="UniProtKB">
        <authorList>
            <consortium name="WormBaseParasite"/>
        </authorList>
    </citation>
    <scope>IDENTIFICATION</scope>
</reference>
<organism evidence="2 3">
    <name type="scientific">Setaria digitata</name>
    <dbReference type="NCBI Taxonomy" id="48799"/>
    <lineage>
        <taxon>Eukaryota</taxon>
        <taxon>Metazoa</taxon>
        <taxon>Ecdysozoa</taxon>
        <taxon>Nematoda</taxon>
        <taxon>Chromadorea</taxon>
        <taxon>Rhabditida</taxon>
        <taxon>Spirurina</taxon>
        <taxon>Spiruromorpha</taxon>
        <taxon>Filarioidea</taxon>
        <taxon>Setariidae</taxon>
        <taxon>Setaria</taxon>
    </lineage>
</organism>
<protein>
    <submittedName>
        <fullName evidence="3">Uncharacterized protein</fullName>
    </submittedName>
</protein>
<proteinExistence type="predicted"/>
<dbReference type="WBParaSite" id="sdigi.contig111.g4563.t1">
    <property type="protein sequence ID" value="sdigi.contig111.g4563.t1"/>
    <property type="gene ID" value="sdigi.contig111.g4563"/>
</dbReference>
<evidence type="ECO:0000256" key="1">
    <source>
        <dbReference type="SAM" id="MobiDB-lite"/>
    </source>
</evidence>
<accession>A0A915PHB2</accession>
<evidence type="ECO:0000313" key="2">
    <source>
        <dbReference type="Proteomes" id="UP000887581"/>
    </source>
</evidence>
<sequence>MLKKAKKSRRSASSTTNVAVRAVQNEASPSSSRVHPCTLLRLDSRSLMYEKNTLDELRTVSVSAGTNCDDDDDDEGDAFL</sequence>
<feature type="region of interest" description="Disordered" evidence="1">
    <location>
        <begin position="1"/>
        <end position="36"/>
    </location>
</feature>
<dbReference type="AlphaFoldDB" id="A0A915PHB2"/>
<dbReference type="Proteomes" id="UP000887581">
    <property type="component" value="Unplaced"/>
</dbReference>